<keyword evidence="1" id="KW-0812">Transmembrane</keyword>
<dbReference type="SUPFAM" id="SSF56935">
    <property type="entry name" value="Porins"/>
    <property type="match status" value="1"/>
</dbReference>
<evidence type="ECO:0000313" key="2">
    <source>
        <dbReference type="EMBL" id="VAW99529.1"/>
    </source>
</evidence>
<gene>
    <name evidence="2" type="ORF">MNBD_GAMMA21-1959</name>
</gene>
<protein>
    <recommendedName>
        <fullName evidence="3">Cytochrome c domain-containing protein</fullName>
    </recommendedName>
</protein>
<accession>A0A3B1AMK6</accession>
<dbReference type="Gene3D" id="2.40.160.10">
    <property type="entry name" value="Porin"/>
    <property type="match status" value="1"/>
</dbReference>
<keyword evidence="1" id="KW-1133">Transmembrane helix</keyword>
<name>A0A3B1AMK6_9ZZZZ</name>
<dbReference type="AlphaFoldDB" id="A0A3B1AMK6"/>
<keyword evidence="1" id="KW-0472">Membrane</keyword>
<organism evidence="2">
    <name type="scientific">hydrothermal vent metagenome</name>
    <dbReference type="NCBI Taxonomy" id="652676"/>
    <lineage>
        <taxon>unclassified sequences</taxon>
        <taxon>metagenomes</taxon>
        <taxon>ecological metagenomes</taxon>
    </lineage>
</organism>
<dbReference type="InterPro" id="IPR023614">
    <property type="entry name" value="Porin_dom_sf"/>
</dbReference>
<reference evidence="2" key="1">
    <citation type="submission" date="2018-06" db="EMBL/GenBank/DDBJ databases">
        <authorList>
            <person name="Zhirakovskaya E."/>
        </authorList>
    </citation>
    <scope>NUCLEOTIDE SEQUENCE</scope>
</reference>
<proteinExistence type="predicted"/>
<evidence type="ECO:0000256" key="1">
    <source>
        <dbReference type="SAM" id="Phobius"/>
    </source>
</evidence>
<dbReference type="EMBL" id="UOFR01000067">
    <property type="protein sequence ID" value="VAW99529.1"/>
    <property type="molecule type" value="Genomic_DNA"/>
</dbReference>
<feature type="transmembrane region" description="Helical" evidence="1">
    <location>
        <begin position="20"/>
        <end position="37"/>
    </location>
</feature>
<sequence>MQNKFDYPVLQQRKRARRLVAGIVLIAIGVGTIYSPYAEAIPAFARKYDVSCNVCHTRQPRLNPYGQRFMENGFQLPGTRDGGVTEKRLFGGPLDGATLDAIGNYMAVRFRADIQKPDFRDSGATETADDLDIVFPNVVNIFFAGTATKDISFFLETEYATRGAEEPALRFERAYLVFDNLGGQQIANLKIGVFDPASFFAFPTHRQQLNPVPAEAKTDSFPPTINRIPLLPLAFASKMYGMSRGKSYAGEADPSDPDALQEDFSILPFQPFLYNAPAMTGLSVHGRPFGPNFLYQIGVAQNKTAETTAKTRWDQYITLRYDLPFGEYSAFQVSGFYYTAPKAAMPTLNMAGTLAYADQAVDWNRYGIGARWTSHWWDIYGSVVWDEIDQPSFTGVGSTSTWDTSAMGVSVEVDYLLNARWLLGTRYDSMSAGGLIRGMPGWNQPMKQDASFIGLLAKYYPTPNIGLYVRYHYNLESSATLPTALGGGEHPATNLRSMAFTGIDMAF</sequence>
<evidence type="ECO:0008006" key="3">
    <source>
        <dbReference type="Google" id="ProtNLM"/>
    </source>
</evidence>